<evidence type="ECO:0000256" key="3">
    <source>
        <dbReference type="ARBA" id="ARBA00013109"/>
    </source>
</evidence>
<comment type="pathway">
    <text evidence="1 9">Porphyrin-containing compound metabolism; protoporphyrin-IX biosynthesis; coproporphyrinogen-III from 5-aminolevulinate: step 3/4.</text>
</comment>
<proteinExistence type="inferred from homology"/>
<accession>A0A0D6EUH0</accession>
<dbReference type="GO" id="GO:0006782">
    <property type="term" value="P:protoporphyrinogen IX biosynthetic process"/>
    <property type="evidence" value="ECO:0007669"/>
    <property type="project" value="UniProtKB-UniRule"/>
</dbReference>
<protein>
    <recommendedName>
        <fullName evidence="7 9">Uroporphyrinogen-III synthase</fullName>
        <ecNumber evidence="3 9">4.2.1.75</ecNumber>
    </recommendedName>
</protein>
<comment type="catalytic activity">
    <reaction evidence="8 9">
        <text>hydroxymethylbilane = uroporphyrinogen III + H2O</text>
        <dbReference type="Rhea" id="RHEA:18965"/>
        <dbReference type="ChEBI" id="CHEBI:15377"/>
        <dbReference type="ChEBI" id="CHEBI:57308"/>
        <dbReference type="ChEBI" id="CHEBI:57845"/>
        <dbReference type="EC" id="4.2.1.75"/>
    </reaction>
</comment>
<keyword evidence="12" id="KW-1185">Reference proteome</keyword>
<dbReference type="InterPro" id="IPR036108">
    <property type="entry name" value="4pyrrol_syn_uPrphyn_synt_sf"/>
</dbReference>
<evidence type="ECO:0000313" key="12">
    <source>
        <dbReference type="Proteomes" id="UP000064007"/>
    </source>
</evidence>
<dbReference type="AlphaFoldDB" id="A0A0D6EUH0"/>
<evidence type="ECO:0000256" key="6">
    <source>
        <dbReference type="ARBA" id="ARBA00037589"/>
    </source>
</evidence>
<evidence type="ECO:0000256" key="4">
    <source>
        <dbReference type="ARBA" id="ARBA00023239"/>
    </source>
</evidence>
<evidence type="ECO:0000256" key="2">
    <source>
        <dbReference type="ARBA" id="ARBA00008133"/>
    </source>
</evidence>
<feature type="domain" description="Tetrapyrrole biosynthesis uroporphyrinogen III synthase" evidence="10">
    <location>
        <begin position="22"/>
        <end position="248"/>
    </location>
</feature>
<comment type="similarity">
    <text evidence="2 9">Belongs to the uroporphyrinogen-III synthase family.</text>
</comment>
<evidence type="ECO:0000256" key="8">
    <source>
        <dbReference type="ARBA" id="ARBA00048617"/>
    </source>
</evidence>
<dbReference type="UniPathway" id="UPA00251">
    <property type="reaction ID" value="UER00320"/>
</dbReference>
<dbReference type="EMBL" id="LN827929">
    <property type="protein sequence ID" value="CEZ18912.1"/>
    <property type="molecule type" value="Genomic_DNA"/>
</dbReference>
<reference evidence="12" key="1">
    <citation type="submission" date="2014-12" db="EMBL/GenBank/DDBJ databases">
        <authorList>
            <person name="Salcher M.M."/>
        </authorList>
    </citation>
    <scope>NUCLEOTIDE SEQUENCE [LARGE SCALE GENOMIC DNA]</scope>
    <source>
        <strain evidence="12">MMS-10A-171</strain>
    </source>
</reference>
<dbReference type="Pfam" id="PF02602">
    <property type="entry name" value="HEM4"/>
    <property type="match status" value="1"/>
</dbReference>
<organism evidence="11 12">
    <name type="scientific">Candidatus Methylopumilus planktonicus</name>
    <dbReference type="NCBI Taxonomy" id="1581557"/>
    <lineage>
        <taxon>Bacteria</taxon>
        <taxon>Pseudomonadati</taxon>
        <taxon>Pseudomonadota</taxon>
        <taxon>Betaproteobacteria</taxon>
        <taxon>Nitrosomonadales</taxon>
        <taxon>Methylophilaceae</taxon>
        <taxon>Candidatus Methylopumilus</taxon>
    </lineage>
</organism>
<dbReference type="HOGENOM" id="CLU_011276_9_4_4"/>
<dbReference type="EC" id="4.2.1.75" evidence="3 9"/>
<evidence type="ECO:0000256" key="1">
    <source>
        <dbReference type="ARBA" id="ARBA00004772"/>
    </source>
</evidence>
<dbReference type="InterPro" id="IPR039793">
    <property type="entry name" value="UROS/Hem4"/>
</dbReference>
<dbReference type="GO" id="GO:0006780">
    <property type="term" value="P:uroporphyrinogen III biosynthetic process"/>
    <property type="evidence" value="ECO:0007669"/>
    <property type="project" value="UniProtKB-UniRule"/>
</dbReference>
<dbReference type="PANTHER" id="PTHR38042">
    <property type="entry name" value="UROPORPHYRINOGEN-III SYNTHASE, CHLOROPLASTIC"/>
    <property type="match status" value="1"/>
</dbReference>
<gene>
    <name evidence="11" type="ORF">BN1208_0014</name>
</gene>
<evidence type="ECO:0000256" key="9">
    <source>
        <dbReference type="RuleBase" id="RU366031"/>
    </source>
</evidence>
<evidence type="ECO:0000256" key="5">
    <source>
        <dbReference type="ARBA" id="ARBA00023244"/>
    </source>
</evidence>
<name>A0A0D6EUH0_9PROT</name>
<evidence type="ECO:0000256" key="7">
    <source>
        <dbReference type="ARBA" id="ARBA00040167"/>
    </source>
</evidence>
<keyword evidence="5 9" id="KW-0627">Porphyrin biosynthesis</keyword>
<dbReference type="Proteomes" id="UP000064007">
    <property type="component" value="Chromosome 1"/>
</dbReference>
<dbReference type="PANTHER" id="PTHR38042:SF1">
    <property type="entry name" value="UROPORPHYRINOGEN-III SYNTHASE, CHLOROPLASTIC"/>
    <property type="match status" value="1"/>
</dbReference>
<dbReference type="Gene3D" id="3.40.50.10090">
    <property type="match status" value="2"/>
</dbReference>
<dbReference type="CDD" id="cd06578">
    <property type="entry name" value="HemD"/>
    <property type="match status" value="1"/>
</dbReference>
<dbReference type="InterPro" id="IPR003754">
    <property type="entry name" value="4pyrrol_synth_uPrphyn_synth"/>
</dbReference>
<evidence type="ECO:0000313" key="11">
    <source>
        <dbReference type="EMBL" id="CEZ18912.1"/>
    </source>
</evidence>
<dbReference type="KEGG" id="mbat:BN1208_0014"/>
<dbReference type="SUPFAM" id="SSF69618">
    <property type="entry name" value="HemD-like"/>
    <property type="match status" value="1"/>
</dbReference>
<evidence type="ECO:0000259" key="10">
    <source>
        <dbReference type="Pfam" id="PF02602"/>
    </source>
</evidence>
<dbReference type="GO" id="GO:0004852">
    <property type="term" value="F:uroporphyrinogen-III synthase activity"/>
    <property type="evidence" value="ECO:0007669"/>
    <property type="project" value="UniProtKB-UniRule"/>
</dbReference>
<keyword evidence="4 9" id="KW-0456">Lyase</keyword>
<dbReference type="RefSeq" id="WP_046486566.1">
    <property type="nucleotide sequence ID" value="NZ_LN827929.1"/>
</dbReference>
<comment type="function">
    <text evidence="6 9">Catalyzes cyclization of the linear tetrapyrrole, hydroxymethylbilane, to the macrocyclic uroporphyrinogen III.</text>
</comment>
<dbReference type="OrthoDB" id="9787650at2"/>
<sequence>MSKKELHQTGIVITRPSHQTGEIKALVNDHQGHPIEFPLLEIQSKSQNETFQNIVLKLNDYDWAIFISSNAVQFGMPAVKHAFHILPESTKFAAIGPSTQKALKLFDVNHVLIPDENFDSEGLLATEEMNDIKNKKIVIFRGEGGRETLAETLRARGAEVTYAECYTRTFPQTNLDLLKTFSEKIHISAILITSSEACKEFIRLNRLKDMSFLKDVLFIVNHPRMVNVLERESFMTFSSDEPSDQSMMKKLLETIDH</sequence>
<dbReference type="STRING" id="1581557.BN1208_0014"/>